<evidence type="ECO:0000313" key="1">
    <source>
        <dbReference type="EMBL" id="ATA65512.1"/>
    </source>
</evidence>
<dbReference type="EMBL" id="MF285618">
    <property type="protein sequence ID" value="ATA65512.1"/>
    <property type="molecule type" value="Genomic_DNA"/>
</dbReference>
<name>A0A289ZIL4_9CAUD</name>
<sequence length="110" mass="12835">MKATTRTYDRDTIEYIDALLFEGKKGTLVQRDGKMYFYCDDMRLDCGEVERTKPVANDSTENLLFTTAPNEEYGKEFKENGDFIILRENTHYGLVFRGKKIRPLKFAEMA</sequence>
<protein>
    <submittedName>
        <fullName evidence="1">Uncharacterized protein</fullName>
    </submittedName>
</protein>
<reference evidence="2" key="1">
    <citation type="submission" date="2017-06" db="EMBL/GenBank/DDBJ databases">
        <authorList>
            <person name="Zhao X."/>
        </authorList>
    </citation>
    <scope>NUCLEOTIDE SEQUENCE [LARGE SCALE GENOMIC DNA]</scope>
</reference>
<evidence type="ECO:0000313" key="2">
    <source>
        <dbReference type="Proteomes" id="UP000223363"/>
    </source>
</evidence>
<gene>
    <name evidence="1" type="ORF">2050HW_00177</name>
</gene>
<accession>A0A289ZIL4</accession>
<keyword evidence="2" id="KW-1185">Reference proteome</keyword>
<proteinExistence type="predicted"/>
<dbReference type="Proteomes" id="UP000223363">
    <property type="component" value="Segment"/>
</dbReference>
<organism evidence="1 2">
    <name type="scientific">Serratia phage vB_SmaM_ 2050HW</name>
    <dbReference type="NCBI Taxonomy" id="2024252"/>
    <lineage>
        <taxon>Viruses</taxon>
        <taxon>Duplodnaviria</taxon>
        <taxon>Heunggongvirae</taxon>
        <taxon>Uroviricota</taxon>
        <taxon>Caudoviricetes</taxon>
        <taxon>Chimalliviridae</taxon>
        <taxon>Moabitevirus</taxon>
        <taxon>Moabitevirus mv2050HW</taxon>
    </lineage>
</organism>